<reference evidence="2" key="1">
    <citation type="submission" date="2023-11" db="EMBL/GenBank/DDBJ databases">
        <title>Genome assemblies of two species of porcelain crab, Petrolisthes cinctipes and Petrolisthes manimaculis (Anomura: Porcellanidae).</title>
        <authorList>
            <person name="Angst P."/>
        </authorList>
    </citation>
    <scope>NUCLEOTIDE SEQUENCE</scope>
    <source>
        <strain evidence="2">PB745_02</strain>
        <tissue evidence="2">Gill</tissue>
    </source>
</reference>
<comment type="caution">
    <text evidence="2">The sequence shown here is derived from an EMBL/GenBank/DDBJ whole genome shotgun (WGS) entry which is preliminary data.</text>
</comment>
<dbReference type="Proteomes" id="UP001292094">
    <property type="component" value="Unassembled WGS sequence"/>
</dbReference>
<name>A0AAE1UGS3_9EUCA</name>
<organism evidence="2 3">
    <name type="scientific">Petrolisthes manimaculis</name>
    <dbReference type="NCBI Taxonomy" id="1843537"/>
    <lineage>
        <taxon>Eukaryota</taxon>
        <taxon>Metazoa</taxon>
        <taxon>Ecdysozoa</taxon>
        <taxon>Arthropoda</taxon>
        <taxon>Crustacea</taxon>
        <taxon>Multicrustacea</taxon>
        <taxon>Malacostraca</taxon>
        <taxon>Eumalacostraca</taxon>
        <taxon>Eucarida</taxon>
        <taxon>Decapoda</taxon>
        <taxon>Pleocyemata</taxon>
        <taxon>Anomura</taxon>
        <taxon>Galatheoidea</taxon>
        <taxon>Porcellanidae</taxon>
        <taxon>Petrolisthes</taxon>
    </lineage>
</organism>
<proteinExistence type="predicted"/>
<accession>A0AAE1UGS3</accession>
<feature type="compositionally biased region" description="Basic residues" evidence="1">
    <location>
        <begin position="1"/>
        <end position="10"/>
    </location>
</feature>
<protein>
    <submittedName>
        <fullName evidence="2">Uncharacterized protein</fullName>
    </submittedName>
</protein>
<gene>
    <name evidence="2" type="ORF">Pmani_010418</name>
</gene>
<sequence length="177" mass="20000">MAPRNTHKNLHQSPGTDQESREYIQYIDTDPEDIKRRVIKKPAKFIFSEEEEADVEDNDYPGTCYTSIVAVLPRPPHHGGHTSTTSVLPQPPQHGEGKAAPSNSSRCPKRSVFTTPERFDTSFRDCSPVPEQPKYIRMQNGKGKSMSVSSSEGGSCRYDFTMYCTLMIVCYKEKIIH</sequence>
<evidence type="ECO:0000313" key="2">
    <source>
        <dbReference type="EMBL" id="KAK4318590.1"/>
    </source>
</evidence>
<feature type="region of interest" description="Disordered" evidence="1">
    <location>
        <begin position="71"/>
        <end position="111"/>
    </location>
</feature>
<keyword evidence="3" id="KW-1185">Reference proteome</keyword>
<feature type="region of interest" description="Disordered" evidence="1">
    <location>
        <begin position="1"/>
        <end position="24"/>
    </location>
</feature>
<dbReference type="EMBL" id="JAWZYT010000817">
    <property type="protein sequence ID" value="KAK4318590.1"/>
    <property type="molecule type" value="Genomic_DNA"/>
</dbReference>
<evidence type="ECO:0000256" key="1">
    <source>
        <dbReference type="SAM" id="MobiDB-lite"/>
    </source>
</evidence>
<evidence type="ECO:0000313" key="3">
    <source>
        <dbReference type="Proteomes" id="UP001292094"/>
    </source>
</evidence>
<dbReference type="AlphaFoldDB" id="A0AAE1UGS3"/>